<dbReference type="Proteomes" id="UP000596742">
    <property type="component" value="Unassembled WGS sequence"/>
</dbReference>
<dbReference type="PANTHER" id="PTHR15454">
    <property type="entry name" value="NISCHARIN RELATED"/>
    <property type="match status" value="1"/>
</dbReference>
<dbReference type="EMBL" id="UYJE01004591">
    <property type="protein sequence ID" value="VDI29356.1"/>
    <property type="molecule type" value="Genomic_DNA"/>
</dbReference>
<dbReference type="InterPro" id="IPR001611">
    <property type="entry name" value="Leu-rich_rpt"/>
</dbReference>
<evidence type="ECO:0000256" key="2">
    <source>
        <dbReference type="ARBA" id="ARBA00022737"/>
    </source>
</evidence>
<feature type="compositionally biased region" description="Polar residues" evidence="3">
    <location>
        <begin position="212"/>
        <end position="237"/>
    </location>
</feature>
<dbReference type="SUPFAM" id="SSF52058">
    <property type="entry name" value="L domain-like"/>
    <property type="match status" value="1"/>
</dbReference>
<dbReference type="PROSITE" id="PS51450">
    <property type="entry name" value="LRR"/>
    <property type="match status" value="1"/>
</dbReference>
<dbReference type="Gene3D" id="3.80.10.10">
    <property type="entry name" value="Ribonuclease Inhibitor"/>
    <property type="match status" value="1"/>
</dbReference>
<evidence type="ECO:0000256" key="3">
    <source>
        <dbReference type="SAM" id="MobiDB-lite"/>
    </source>
</evidence>
<dbReference type="GO" id="GO:0005737">
    <property type="term" value="C:cytoplasm"/>
    <property type="evidence" value="ECO:0007669"/>
    <property type="project" value="TreeGrafter"/>
</dbReference>
<feature type="signal peptide" evidence="4">
    <location>
        <begin position="1"/>
        <end position="22"/>
    </location>
</feature>
<proteinExistence type="predicted"/>
<evidence type="ECO:0000313" key="5">
    <source>
        <dbReference type="EMBL" id="VDI29356.1"/>
    </source>
</evidence>
<evidence type="ECO:0000256" key="4">
    <source>
        <dbReference type="SAM" id="SignalP"/>
    </source>
</evidence>
<reference evidence="5" key="1">
    <citation type="submission" date="2018-11" db="EMBL/GenBank/DDBJ databases">
        <authorList>
            <person name="Alioto T."/>
            <person name="Alioto T."/>
        </authorList>
    </citation>
    <scope>NUCLEOTIDE SEQUENCE</scope>
</reference>
<accession>A0A8B6E6H4</accession>
<organism evidence="5 6">
    <name type="scientific">Mytilus galloprovincialis</name>
    <name type="common">Mediterranean mussel</name>
    <dbReference type="NCBI Taxonomy" id="29158"/>
    <lineage>
        <taxon>Eukaryota</taxon>
        <taxon>Metazoa</taxon>
        <taxon>Spiralia</taxon>
        <taxon>Lophotrochozoa</taxon>
        <taxon>Mollusca</taxon>
        <taxon>Bivalvia</taxon>
        <taxon>Autobranchia</taxon>
        <taxon>Pteriomorphia</taxon>
        <taxon>Mytilida</taxon>
        <taxon>Mytiloidea</taxon>
        <taxon>Mytilidae</taxon>
        <taxon>Mytilinae</taxon>
        <taxon>Mytilus</taxon>
    </lineage>
</organism>
<name>A0A8B6E6H4_MYTGA</name>
<feature type="region of interest" description="Disordered" evidence="3">
    <location>
        <begin position="204"/>
        <end position="237"/>
    </location>
</feature>
<dbReference type="OrthoDB" id="1574204at2759"/>
<dbReference type="InterPro" id="IPR032675">
    <property type="entry name" value="LRR_dom_sf"/>
</dbReference>
<evidence type="ECO:0000313" key="6">
    <source>
        <dbReference type="Proteomes" id="UP000596742"/>
    </source>
</evidence>
<keyword evidence="2" id="KW-0677">Repeat</keyword>
<evidence type="ECO:0000256" key="1">
    <source>
        <dbReference type="ARBA" id="ARBA00022614"/>
    </source>
</evidence>
<sequence>MSALLWCKEITLVLFIGVSSNSNEDCERISICRTECMTIGPNYHCYSRGLIEVPSFPESTVLLLLTELYAADNHISELSYIPTSFPVLEILNISRNNISFFEEVCSLNSLEELSELFISGNPFSNDDDGIHISYMSDIQAEFSNLDILDGAHLKRAAHRGAPLMRPMTASTIITVRQVETQMKQMDSDMKSIESDFMERMEQLKSTLDKLPSQPSDSSRSPKNNVSQSIHFTKTSSHSRIRDALKFAAEGLDGESTEK</sequence>
<keyword evidence="4" id="KW-0732">Signal</keyword>
<keyword evidence="1" id="KW-0433">Leucine-rich repeat</keyword>
<gene>
    <name evidence="5" type="ORF">MGAL_10B036059</name>
</gene>
<dbReference type="PANTHER" id="PTHR15454:SF56">
    <property type="entry name" value="PROTEIN PHOSPHATASE 1 REGULATORY SUBUNIT 7-RELATED"/>
    <property type="match status" value="1"/>
</dbReference>
<keyword evidence="6" id="KW-1185">Reference proteome</keyword>
<comment type="caution">
    <text evidence="5">The sequence shown here is derived from an EMBL/GenBank/DDBJ whole genome shotgun (WGS) entry which is preliminary data.</text>
</comment>
<dbReference type="AlphaFoldDB" id="A0A8B6E6H4"/>
<protein>
    <submittedName>
        <fullName evidence="5">Protein phosphatase 1 regulatory subunit 7</fullName>
    </submittedName>
</protein>
<feature type="chain" id="PRO_5032542856" evidence="4">
    <location>
        <begin position="23"/>
        <end position="258"/>
    </location>
</feature>